<comment type="caution">
    <text evidence="1">The sequence shown here is derived from an EMBL/GenBank/DDBJ whole genome shotgun (WGS) entry which is preliminary data.</text>
</comment>
<sequence length="293" mass="32480">MYFNSVSPKGAYNSMLSTGAESLSSKKAHATEQSTDLVGKTNLMFQIENKAINKISTEALNDIKQILERSQVLPDVAQSAYLKHGQAQEVVLGITINGELKAYQNQQGYITSKNEAGELIKQANGDVKQLQRLVQQKYGDGAMVEVFQGSNRPTNAEIFERYTGQSFQSFVAEEITSRQHASDQAKLEQDQYLRNKIMFDQAPQVAVFKVEGQIVGGIDENGFADMGRKLLDIAQQKGIDNAELEPLFMIDPKRSPSQVAELFTQAFGADAEVEYFTPSNAPTRAQIRQQSEL</sequence>
<reference evidence="1 2" key="1">
    <citation type="submission" date="2015-06" db="EMBL/GenBank/DDBJ databases">
        <title>Genome sequence of Pseudoalteromonas peptidolytica.</title>
        <authorList>
            <person name="Xie B.-B."/>
            <person name="Rong J.-C."/>
            <person name="Qin Q.-L."/>
            <person name="Zhang Y.-Z."/>
        </authorList>
    </citation>
    <scope>NUCLEOTIDE SEQUENCE [LARGE SCALE GENOMIC DNA]</scope>
    <source>
        <strain evidence="1 2">F12-50-A1</strain>
    </source>
</reference>
<name>A0A8I0N1K8_9GAMM</name>
<gene>
    <name evidence="1" type="ORF">PPEP_b1187</name>
</gene>
<protein>
    <submittedName>
        <fullName evidence="1">Uncharacterized protein</fullName>
    </submittedName>
</protein>
<evidence type="ECO:0000313" key="1">
    <source>
        <dbReference type="EMBL" id="MBE0349228.1"/>
    </source>
</evidence>
<dbReference type="RefSeq" id="WP_147391131.1">
    <property type="nucleotide sequence ID" value="NZ_AQHF01000034.1"/>
</dbReference>
<organism evidence="1 2">
    <name type="scientific">Pseudoalteromonas peptidolytica F12-50-A1</name>
    <dbReference type="NCBI Taxonomy" id="1315280"/>
    <lineage>
        <taxon>Bacteria</taxon>
        <taxon>Pseudomonadati</taxon>
        <taxon>Pseudomonadota</taxon>
        <taxon>Gammaproteobacteria</taxon>
        <taxon>Alteromonadales</taxon>
        <taxon>Pseudoalteromonadaceae</taxon>
        <taxon>Pseudoalteromonas</taxon>
    </lineage>
</organism>
<evidence type="ECO:0000313" key="2">
    <source>
        <dbReference type="Proteomes" id="UP000660708"/>
    </source>
</evidence>
<dbReference type="AlphaFoldDB" id="A0A8I0N1K8"/>
<proteinExistence type="predicted"/>
<accession>A0A8I0N1K8</accession>
<keyword evidence="2" id="KW-1185">Reference proteome</keyword>
<dbReference type="Proteomes" id="UP000660708">
    <property type="component" value="Unassembled WGS sequence"/>
</dbReference>
<dbReference type="EMBL" id="AQHF01000034">
    <property type="protein sequence ID" value="MBE0349228.1"/>
    <property type="molecule type" value="Genomic_DNA"/>
</dbReference>